<accession>A0AAD4FBB3</accession>
<dbReference type="EMBL" id="JAHCVI010000001">
    <property type="protein sequence ID" value="KAG7294143.1"/>
    <property type="molecule type" value="Genomic_DNA"/>
</dbReference>
<organism evidence="1 2">
    <name type="scientific">Staphylotrichum longicolle</name>
    <dbReference type="NCBI Taxonomy" id="669026"/>
    <lineage>
        <taxon>Eukaryota</taxon>
        <taxon>Fungi</taxon>
        <taxon>Dikarya</taxon>
        <taxon>Ascomycota</taxon>
        <taxon>Pezizomycotina</taxon>
        <taxon>Sordariomycetes</taxon>
        <taxon>Sordariomycetidae</taxon>
        <taxon>Sordariales</taxon>
        <taxon>Chaetomiaceae</taxon>
        <taxon>Staphylotrichum</taxon>
    </lineage>
</organism>
<sequence>MADEIRSLGQIVMDQQDRIDRLEEREKRTADVLEAVCKLALETAQSVGNTQDG</sequence>
<proteinExistence type="predicted"/>
<comment type="caution">
    <text evidence="1">The sequence shown here is derived from an EMBL/GenBank/DDBJ whole genome shotgun (WGS) entry which is preliminary data.</text>
</comment>
<dbReference type="Proteomes" id="UP001197093">
    <property type="component" value="Unassembled WGS sequence"/>
</dbReference>
<protein>
    <submittedName>
        <fullName evidence="1">Uncharacterized protein</fullName>
    </submittedName>
</protein>
<keyword evidence="2" id="KW-1185">Reference proteome</keyword>
<name>A0AAD4FBB3_9PEZI</name>
<dbReference type="AlphaFoldDB" id="A0AAD4FBB3"/>
<evidence type="ECO:0000313" key="1">
    <source>
        <dbReference type="EMBL" id="KAG7294143.1"/>
    </source>
</evidence>
<gene>
    <name evidence="1" type="ORF">NEMBOFW57_004211</name>
</gene>
<reference evidence="1" key="1">
    <citation type="submission" date="2023-02" db="EMBL/GenBank/DDBJ databases">
        <authorList>
            <person name="Palmer J.M."/>
        </authorList>
    </citation>
    <scope>NUCLEOTIDE SEQUENCE</scope>
    <source>
        <strain evidence="1">FW57</strain>
    </source>
</reference>
<evidence type="ECO:0000313" key="2">
    <source>
        <dbReference type="Proteomes" id="UP001197093"/>
    </source>
</evidence>